<evidence type="ECO:0000313" key="1">
    <source>
        <dbReference type="EMBL" id="KAJ8108281.1"/>
    </source>
</evidence>
<reference evidence="1" key="1">
    <citation type="submission" date="2022-11" db="EMBL/GenBank/DDBJ databases">
        <title>Genome Sequence of Boeremia exigua.</title>
        <authorList>
            <person name="Buettner E."/>
        </authorList>
    </citation>
    <scope>NUCLEOTIDE SEQUENCE</scope>
    <source>
        <strain evidence="1">CU02</strain>
    </source>
</reference>
<protein>
    <submittedName>
        <fullName evidence="1">Uncharacterized protein</fullName>
    </submittedName>
</protein>
<accession>A0ACC2HZ96</accession>
<dbReference type="EMBL" id="JAPHNI010000772">
    <property type="protein sequence ID" value="KAJ8108281.1"/>
    <property type="molecule type" value="Genomic_DNA"/>
</dbReference>
<evidence type="ECO:0000313" key="2">
    <source>
        <dbReference type="Proteomes" id="UP001153331"/>
    </source>
</evidence>
<proteinExistence type="predicted"/>
<keyword evidence="2" id="KW-1185">Reference proteome</keyword>
<organism evidence="1 2">
    <name type="scientific">Boeremia exigua</name>
    <dbReference type="NCBI Taxonomy" id="749465"/>
    <lineage>
        <taxon>Eukaryota</taxon>
        <taxon>Fungi</taxon>
        <taxon>Dikarya</taxon>
        <taxon>Ascomycota</taxon>
        <taxon>Pezizomycotina</taxon>
        <taxon>Dothideomycetes</taxon>
        <taxon>Pleosporomycetidae</taxon>
        <taxon>Pleosporales</taxon>
        <taxon>Pleosporineae</taxon>
        <taxon>Didymellaceae</taxon>
        <taxon>Boeremia</taxon>
    </lineage>
</organism>
<dbReference type="Proteomes" id="UP001153331">
    <property type="component" value="Unassembled WGS sequence"/>
</dbReference>
<sequence>MSALDQLREVMSTAHDLVKDYDSDAVSLSSSTAESGLFDASCIIAEDPVAEKCYLVSWEGYPLNEAIGPFFLLPTSRSLTVSVTSLITTNQLPGTWEPPENLDGTDLISTWEHVKKDLGDYAFRHENQKNRDAYEQARQKAKVVKSRRLAKRKRLRQDLQRRDHRAIFDDSSDEEAVTPARTGDTLFVEPHEPPRSTLPVDRRSPAQQPPVERRPPLQQSSSEDSNSEAEQLDNSSSRLQGRNAPRSEGKSASKDPQGSHTLAKEQTVGTTVSFTTMPEANMTREKLKQKSTAPAAPAAHNRPATTDSSNTSTSVHSKPTVARAVRTAPQAQTSRAINFVDQPHEKQRQDWSTDNQYKKLKYRGLAEKRSRVEAAPDFSALSFPNGPPPTLPKTTASKPDNNPYGRREATTRRVQEDDEDDRPRRGPTDEAAPLASWETEKVPMICFHYYSGSCPYGPQKCKFLHRKVDPRGRPYQIGDYEGRVPQKYRRPPITCPFWYKGRKCNKTAEQCLYAHEDTGWAEINGVPIKIDHMPPSSTLPPARDGSTHRLPKLMDPPITCSYWLRDPRGCALPEDDCKYAHWNTGWAHPEFDIKAPPERIDPNIKPRGVPPKYANTPVTCPFWLRSEKSCTKTDDDCRYAHRNTGWAPSGLSLGDALPIDPQQLPRSQSLMNVPSTTKPAPPPESNPQSDILLTCPSWLRDAGGCPIPEHLCSHAHMNTGWATPNGRPYAAPVPLDPNQIPRFQREQVGGNNPQPDVLLTCPSWLRDAGGCPIPEHLCSHAHMNTGWATPNGRPYAAPVPLDPNQIPRFQREQFRGGPTPTYAKPPVSNTGWLPTYGEGGGPSLEIDRAEKPRSDGLPPGLTSDRMAPKNAVPPITCYFWLKVKGGCAKSDTDCRFAHRNTGWVIDFSSGPGSKPEQVDPRMLPQFRKHDSTDPSQSEDSRRNSLKETTSSSRLDEPAVGSPQFMSEVTANDMVHSPMEMQDVQRTAAVTATTCPQLGSKIEKLWHLDIIEMFSSGIPGDTSPLERQAMLLYHPEEHSEEIDLITRWLLMHSVKVFNLWYDGAWDQFREDVAKHKSGVIIAHPEFEYYLDLPGFGGMLKERVRVWSVGLQPPATYEFGVDPGPPKLQHDRVGIFPHGGLIYITDDVFEQKPQLALSIVKRFFAKIERLRSLDGPVSPWLEVHDACVLWRLCVRPELMEYLFLKCEHNPKELEAGNPDYLSRAELYQLLTLNNYIDQDHPIEPLSLVQDQYPILSERREIAEHAPLDYFNRLEASQEDANTHMVGYYAAMQSADMRRAYRQFYVVHTEPGAPCAQQWKTSIHNIADVITPERCIKELSKASKESLFDFLDWAMSPKEKNSGDVVMGGTSLTEIHEVEHTAY</sequence>
<comment type="caution">
    <text evidence="1">The sequence shown here is derived from an EMBL/GenBank/DDBJ whole genome shotgun (WGS) entry which is preliminary data.</text>
</comment>
<name>A0ACC2HZ96_9PLEO</name>
<gene>
    <name evidence="1" type="ORF">OPT61_g8279</name>
</gene>